<name>A0A7Z2VN73_9BACL</name>
<comment type="function">
    <text evidence="2">Counteracts the endogenous Pycsar antiviral defense system. Phosphodiesterase that enables metal-dependent hydrolysis of host cyclic nucleotide Pycsar defense signals such as cCMP and cUMP.</text>
</comment>
<keyword evidence="6" id="KW-1185">Reference proteome</keyword>
<keyword evidence="5" id="KW-0378">Hydrolase</keyword>
<dbReference type="RefSeq" id="WP_169282660.1">
    <property type="nucleotide sequence ID" value="NZ_CP051680.1"/>
</dbReference>
<proteinExistence type="predicted"/>
<dbReference type="GO" id="GO:0016787">
    <property type="term" value="F:hydrolase activity"/>
    <property type="evidence" value="ECO:0007669"/>
    <property type="project" value="UniProtKB-KW"/>
</dbReference>
<dbReference type="PANTHER" id="PTHR30619">
    <property type="entry name" value="DNA INTERNALIZATION/COMPETENCE PROTEIN COMEC/REC2"/>
    <property type="match status" value="1"/>
</dbReference>
<dbReference type="Gene3D" id="3.60.15.10">
    <property type="entry name" value="Ribonuclease Z/Hydroxyacylglutathione hydrolase-like"/>
    <property type="match status" value="1"/>
</dbReference>
<dbReference type="Proteomes" id="UP000502248">
    <property type="component" value="Chromosome"/>
</dbReference>
<dbReference type="InterPro" id="IPR036866">
    <property type="entry name" value="RibonucZ/Hydroxyglut_hydro"/>
</dbReference>
<dbReference type="InterPro" id="IPR052159">
    <property type="entry name" value="Competence_DNA_uptake"/>
</dbReference>
<comment type="catalytic activity">
    <reaction evidence="3">
        <text>3',5'-cyclic UMP + H2O = UMP + H(+)</text>
        <dbReference type="Rhea" id="RHEA:70575"/>
        <dbReference type="ChEBI" id="CHEBI:15377"/>
        <dbReference type="ChEBI" id="CHEBI:15378"/>
        <dbReference type="ChEBI" id="CHEBI:57865"/>
        <dbReference type="ChEBI" id="CHEBI:184387"/>
    </reaction>
    <physiologicalReaction direction="left-to-right" evidence="3">
        <dbReference type="Rhea" id="RHEA:70576"/>
    </physiologicalReaction>
</comment>
<sequence length="307" mass="35012">MTKVHVQFLNVGWGDAHLIRLPSGRLTLIDGGDGLESPDRDHPLAWMDRRGIEHLDWMILTHIHEDHLNGLLDVARVKSVSKAVLPYPPFQPISEQIVERHGNELSKRVYGMLSAYLELIRLLRQQKTEIIWRNEYGSSEQSVLWSEEGISLTHLYPWSGDRLPAYETLLKAIADDDLQALEHFFALSNDDSSVYRLQFESEPDKSILLGGDQLEAGWERIAGRMDIQCWVWKVSHHGLPDGFNARVLSWIKPAYCIIPINAESAEKLRPEWEAFCSGGDTAFYITGQTEREISRRLESETAIVEIG</sequence>
<accession>A0A7Z2VN73</accession>
<dbReference type="SUPFAM" id="SSF56281">
    <property type="entry name" value="Metallo-hydrolase/oxidoreductase"/>
    <property type="match status" value="1"/>
</dbReference>
<evidence type="ECO:0000256" key="2">
    <source>
        <dbReference type="ARBA" id="ARBA00034301"/>
    </source>
</evidence>
<organism evidence="5 6">
    <name type="scientific">Cohnella herbarum</name>
    <dbReference type="NCBI Taxonomy" id="2728023"/>
    <lineage>
        <taxon>Bacteria</taxon>
        <taxon>Bacillati</taxon>
        <taxon>Bacillota</taxon>
        <taxon>Bacilli</taxon>
        <taxon>Bacillales</taxon>
        <taxon>Paenibacillaceae</taxon>
        <taxon>Cohnella</taxon>
    </lineage>
</organism>
<reference evidence="5 6" key="1">
    <citation type="submission" date="2020-04" db="EMBL/GenBank/DDBJ databases">
        <title>Genome sequencing of novel species.</title>
        <authorList>
            <person name="Heo J."/>
            <person name="Kim S.-J."/>
            <person name="Kim J.-S."/>
            <person name="Hong S.-B."/>
            <person name="Kwon S.-W."/>
        </authorList>
    </citation>
    <scope>NUCLEOTIDE SEQUENCE [LARGE SCALE GENOMIC DNA]</scope>
    <source>
        <strain evidence="5 6">MFER-1</strain>
    </source>
</reference>
<dbReference type="PANTHER" id="PTHR30619:SF1">
    <property type="entry name" value="RECOMBINATION PROTEIN 2"/>
    <property type="match status" value="1"/>
</dbReference>
<dbReference type="AlphaFoldDB" id="A0A7Z2VN73"/>
<protein>
    <submittedName>
        <fullName evidence="5">MBL fold metallo-hydrolase</fullName>
    </submittedName>
</protein>
<comment type="catalytic activity">
    <reaction evidence="1">
        <text>3',5'-cyclic CMP + H2O = CMP + H(+)</text>
        <dbReference type="Rhea" id="RHEA:72675"/>
        <dbReference type="ChEBI" id="CHEBI:15377"/>
        <dbReference type="ChEBI" id="CHEBI:15378"/>
        <dbReference type="ChEBI" id="CHEBI:58003"/>
        <dbReference type="ChEBI" id="CHEBI:60377"/>
    </reaction>
    <physiologicalReaction direction="left-to-right" evidence="1">
        <dbReference type="Rhea" id="RHEA:72676"/>
    </physiologicalReaction>
</comment>
<dbReference type="Pfam" id="PF00753">
    <property type="entry name" value="Lactamase_B"/>
    <property type="match status" value="1"/>
</dbReference>
<feature type="domain" description="Metallo-beta-lactamase" evidence="4">
    <location>
        <begin position="15"/>
        <end position="83"/>
    </location>
</feature>
<dbReference type="EMBL" id="CP051680">
    <property type="protein sequence ID" value="QJD86411.1"/>
    <property type="molecule type" value="Genomic_DNA"/>
</dbReference>
<evidence type="ECO:0000313" key="6">
    <source>
        <dbReference type="Proteomes" id="UP000502248"/>
    </source>
</evidence>
<evidence type="ECO:0000259" key="4">
    <source>
        <dbReference type="Pfam" id="PF00753"/>
    </source>
</evidence>
<dbReference type="KEGG" id="cheb:HH215_26755"/>
<evidence type="ECO:0000256" key="1">
    <source>
        <dbReference type="ARBA" id="ARBA00034221"/>
    </source>
</evidence>
<evidence type="ECO:0000256" key="3">
    <source>
        <dbReference type="ARBA" id="ARBA00048505"/>
    </source>
</evidence>
<gene>
    <name evidence="5" type="ORF">HH215_26755</name>
</gene>
<dbReference type="InterPro" id="IPR001279">
    <property type="entry name" value="Metallo-B-lactamas"/>
</dbReference>
<evidence type="ECO:0000313" key="5">
    <source>
        <dbReference type="EMBL" id="QJD86411.1"/>
    </source>
</evidence>